<feature type="domain" description="Thioredoxin" evidence="3">
    <location>
        <begin position="329"/>
        <end position="480"/>
    </location>
</feature>
<keyword evidence="5" id="KW-1185">Reference proteome</keyword>
<proteinExistence type="predicted"/>
<dbReference type="Gene3D" id="2.60.120.260">
    <property type="entry name" value="Galactose-binding domain-like"/>
    <property type="match status" value="1"/>
</dbReference>
<dbReference type="InterPro" id="IPR050553">
    <property type="entry name" value="Thioredoxin_ResA/DsbE_sf"/>
</dbReference>
<evidence type="ECO:0000256" key="2">
    <source>
        <dbReference type="SAM" id="Phobius"/>
    </source>
</evidence>
<protein>
    <submittedName>
        <fullName evidence="4">Cytochrome c biogenesis protein CcdA</fullName>
    </submittedName>
</protein>
<feature type="compositionally biased region" description="Low complexity" evidence="1">
    <location>
        <begin position="251"/>
        <end position="276"/>
    </location>
</feature>
<evidence type="ECO:0000313" key="4">
    <source>
        <dbReference type="EMBL" id="SIO04802.1"/>
    </source>
</evidence>
<dbReference type="AlphaFoldDB" id="A0A1N6GBK8"/>
<dbReference type="InterPro" id="IPR013740">
    <property type="entry name" value="Redoxin"/>
</dbReference>
<feature type="transmembrane region" description="Helical" evidence="2">
    <location>
        <begin position="40"/>
        <end position="64"/>
    </location>
</feature>
<dbReference type="Proteomes" id="UP000185151">
    <property type="component" value="Unassembled WGS sequence"/>
</dbReference>
<evidence type="ECO:0000256" key="1">
    <source>
        <dbReference type="SAM" id="MobiDB-lite"/>
    </source>
</evidence>
<feature type="region of interest" description="Disordered" evidence="1">
    <location>
        <begin position="237"/>
        <end position="276"/>
    </location>
</feature>
<name>A0A1N6GBK8_9BURK</name>
<dbReference type="PANTHER" id="PTHR42852:SF13">
    <property type="entry name" value="PROTEIN DIPZ"/>
    <property type="match status" value="1"/>
</dbReference>
<dbReference type="GO" id="GO:0016491">
    <property type="term" value="F:oxidoreductase activity"/>
    <property type="evidence" value="ECO:0007669"/>
    <property type="project" value="InterPro"/>
</dbReference>
<dbReference type="PANTHER" id="PTHR42852">
    <property type="entry name" value="THIOL:DISULFIDE INTERCHANGE PROTEIN DSBE"/>
    <property type="match status" value="1"/>
</dbReference>
<gene>
    <name evidence="4" type="ORF">SAMN05444165_0669</name>
</gene>
<feature type="transmembrane region" description="Helical" evidence="2">
    <location>
        <begin position="6"/>
        <end position="28"/>
    </location>
</feature>
<dbReference type="Gene3D" id="3.40.30.10">
    <property type="entry name" value="Glutaredoxin"/>
    <property type="match status" value="1"/>
</dbReference>
<organism evidence="4 5">
    <name type="scientific">Paraburkholderia phenazinium</name>
    <dbReference type="NCBI Taxonomy" id="60549"/>
    <lineage>
        <taxon>Bacteria</taxon>
        <taxon>Pseudomonadati</taxon>
        <taxon>Pseudomonadota</taxon>
        <taxon>Betaproteobacteria</taxon>
        <taxon>Burkholderiales</taxon>
        <taxon>Burkholderiaceae</taxon>
        <taxon>Paraburkholderia</taxon>
    </lineage>
</organism>
<dbReference type="CDD" id="cd03012">
    <property type="entry name" value="TlpA_like_DipZ_like"/>
    <property type="match status" value="1"/>
</dbReference>
<keyword evidence="2" id="KW-1133">Transmembrane helix</keyword>
<feature type="transmembrane region" description="Helical" evidence="2">
    <location>
        <begin position="70"/>
        <end position="88"/>
    </location>
</feature>
<evidence type="ECO:0000259" key="3">
    <source>
        <dbReference type="PROSITE" id="PS51352"/>
    </source>
</evidence>
<feature type="transmembrane region" description="Helical" evidence="2">
    <location>
        <begin position="123"/>
        <end position="149"/>
    </location>
</feature>
<dbReference type="RefSeq" id="WP_074294215.1">
    <property type="nucleotide sequence ID" value="NZ_FSRU01000001.1"/>
</dbReference>
<feature type="transmembrane region" description="Helical" evidence="2">
    <location>
        <begin position="161"/>
        <end position="183"/>
    </location>
</feature>
<keyword evidence="2" id="KW-0472">Membrane</keyword>
<keyword evidence="2" id="KW-0812">Transmembrane</keyword>
<dbReference type="Pfam" id="PF17991">
    <property type="entry name" value="Thioredoxin_10"/>
    <property type="match status" value="1"/>
</dbReference>
<dbReference type="InterPro" id="IPR041017">
    <property type="entry name" value="Thioredoxin_10"/>
</dbReference>
<dbReference type="EMBL" id="FSRU01000001">
    <property type="protein sequence ID" value="SIO04802.1"/>
    <property type="molecule type" value="Genomic_DNA"/>
</dbReference>
<reference evidence="4 5" key="1">
    <citation type="submission" date="2016-11" db="EMBL/GenBank/DDBJ databases">
        <authorList>
            <person name="Jaros S."/>
            <person name="Januszkiewicz K."/>
            <person name="Wedrychowicz H."/>
        </authorList>
    </citation>
    <scope>NUCLEOTIDE SEQUENCE [LARGE SCALE GENOMIC DNA]</scope>
    <source>
        <strain evidence="4 5">GAS95</strain>
    </source>
</reference>
<dbReference type="OrthoDB" id="9811352at2"/>
<dbReference type="SUPFAM" id="SSF52833">
    <property type="entry name" value="Thioredoxin-like"/>
    <property type="match status" value="1"/>
</dbReference>
<evidence type="ECO:0000313" key="5">
    <source>
        <dbReference type="Proteomes" id="UP000185151"/>
    </source>
</evidence>
<sequence length="659" mass="68558">MLLIVLAYLGGALTILSPCILPVLPFVFARADQPFVRSGLPLLAGMALTFALVATLAAVGGGWVTQANQYGRWLAIALLAVFGLTLLFPRFADHLMRPLVSAGNRLSNFAQADGQQVRAGSSFLLGIATGLLWAPCAGPILGLVLTGAALRGASVGTTLLLIAYAAGAATSLAVALLIGGRVFTAMKRSLGAGEWIRRGIGAAMLAGVVAIAFGLDTGVLARVSTVATGGLEQKLVDRFSPRSTPSGGGTTTSTTAAGNAADTATASASGTAGTAGTAGTPVATDGGAMMAANPTAASNDVMSAADSNAAGGGAMMAATSGMMRASQAANDNPPLPVEGELPSLNGAVQWLNSPPLTAQSLRGKVVLIDFWTYSCINCLRSLPYVKAWADKYKDQGLVVIGVHAPEFAFERNIDNVKKATHDLGIDYPVAIDNNYAIWRSLDNEYWPAHYFVDAQGRIRYHHFGEGDYAQSEKVIQQLLAEAGHANAENVPVGLTSAGAQGVEAAADNDDMKSPETYIGYWRAQHFASPGGETQNKPHTYTAPVQPALNDWGLEGKWSVSAERATLAAASGGIVYRFHARDLHLVLGPNKDGKPVRFRVSIDGAAPGAAHGSDVAADGTGTVTEERLYQLVRQSGDVKDHTFSIEFLDPGVEAYSFTFG</sequence>
<dbReference type="Pfam" id="PF08534">
    <property type="entry name" value="Redoxin"/>
    <property type="match status" value="1"/>
</dbReference>
<accession>A0A1N6GBK8</accession>
<dbReference type="InterPro" id="IPR036249">
    <property type="entry name" value="Thioredoxin-like_sf"/>
</dbReference>
<dbReference type="InterPro" id="IPR013766">
    <property type="entry name" value="Thioredoxin_domain"/>
</dbReference>
<dbReference type="PROSITE" id="PS51352">
    <property type="entry name" value="THIOREDOXIN_2"/>
    <property type="match status" value="1"/>
</dbReference>